<dbReference type="OrthoDB" id="88517at2759"/>
<dbReference type="InterPro" id="IPR012296">
    <property type="entry name" value="Nuclease_put_TT1808"/>
</dbReference>
<dbReference type="Gene3D" id="3.90.1570.10">
    <property type="entry name" value="tt1808, chain A"/>
    <property type="match status" value="1"/>
</dbReference>
<sequence length="195" mass="22827">MRGWRMCAIQKDCILTKSRFHVCLRNTESSWHFLLRPDQTMRKLPLREDYPSVSLSQLFDYIETHGPIVHPVLGEMSRFLSYEREFLPLPTDVPGRHEVVAQIHKDLSNWRKYQRIRGYIVLEQCGKTMDETIVRMPNVSFLPTDDARGLQNIWMCDGDPFAPTFVVEVNTLRGPNSQFDALDAKMRHEYFTHGV</sequence>
<proteinExistence type="predicted"/>
<name>A0A8K1C5Y2_PYTOL</name>
<comment type="caution">
    <text evidence="1">The sequence shown here is derived from an EMBL/GenBank/DDBJ whole genome shotgun (WGS) entry which is preliminary data.</text>
</comment>
<dbReference type="Proteomes" id="UP000794436">
    <property type="component" value="Unassembled WGS sequence"/>
</dbReference>
<accession>A0A8K1C5Y2</accession>
<dbReference type="EMBL" id="SPLM01000144">
    <property type="protein sequence ID" value="TMW57189.1"/>
    <property type="molecule type" value="Genomic_DNA"/>
</dbReference>
<gene>
    <name evidence="1" type="ORF">Poli38472_003114</name>
</gene>
<dbReference type="AlphaFoldDB" id="A0A8K1C5Y2"/>
<evidence type="ECO:0000313" key="1">
    <source>
        <dbReference type="EMBL" id="TMW57189.1"/>
    </source>
</evidence>
<protein>
    <submittedName>
        <fullName evidence="1">Uncharacterized protein</fullName>
    </submittedName>
</protein>
<organism evidence="1 2">
    <name type="scientific">Pythium oligandrum</name>
    <name type="common">Mycoparasitic fungus</name>
    <dbReference type="NCBI Taxonomy" id="41045"/>
    <lineage>
        <taxon>Eukaryota</taxon>
        <taxon>Sar</taxon>
        <taxon>Stramenopiles</taxon>
        <taxon>Oomycota</taxon>
        <taxon>Peronosporomycetes</taxon>
        <taxon>Pythiales</taxon>
        <taxon>Pythiaceae</taxon>
        <taxon>Pythium</taxon>
    </lineage>
</organism>
<reference evidence="1" key="1">
    <citation type="submission" date="2019-03" db="EMBL/GenBank/DDBJ databases">
        <title>Long read genome sequence of the mycoparasitic Pythium oligandrum ATCC 38472 isolated from sugarbeet rhizosphere.</title>
        <authorList>
            <person name="Gaulin E."/>
        </authorList>
    </citation>
    <scope>NUCLEOTIDE SEQUENCE</scope>
    <source>
        <strain evidence="1">ATCC 38472_TT</strain>
    </source>
</reference>
<keyword evidence="2" id="KW-1185">Reference proteome</keyword>
<evidence type="ECO:0000313" key="2">
    <source>
        <dbReference type="Proteomes" id="UP000794436"/>
    </source>
</evidence>